<gene>
    <name evidence="3" type="ORF">PAHAL_5G401900</name>
</gene>
<dbReference type="Gramene" id="PAN31173">
    <property type="protein sequence ID" value="PAN31173"/>
    <property type="gene ID" value="PAHAL_5G401900"/>
</dbReference>
<reference evidence="3" key="1">
    <citation type="submission" date="2018-04" db="EMBL/GenBank/DDBJ databases">
        <title>WGS assembly of Panicum hallii.</title>
        <authorList>
            <person name="Lovell J."/>
            <person name="Jenkins J."/>
            <person name="Lowry D."/>
            <person name="Mamidi S."/>
            <person name="Sreedasyam A."/>
            <person name="Weng X."/>
            <person name="Barry K."/>
            <person name="Bonette J."/>
            <person name="Campitelli B."/>
            <person name="Daum C."/>
            <person name="Gordon S."/>
            <person name="Gould B."/>
            <person name="Lipzen A."/>
            <person name="Macqueen A."/>
            <person name="Palacio-Mejia J."/>
            <person name="Plott C."/>
            <person name="Shakirov E."/>
            <person name="Shu S."/>
            <person name="Yoshinaga Y."/>
            <person name="Zane M."/>
            <person name="Rokhsar D."/>
            <person name="Grimwood J."/>
            <person name="Schmutz J."/>
            <person name="Juenger T."/>
        </authorList>
    </citation>
    <scope>NUCLEOTIDE SEQUENCE [LARGE SCALE GENOMIC DNA]</scope>
    <source>
        <strain evidence="3">FIL2</strain>
    </source>
</reference>
<keyword evidence="1" id="KW-0175">Coiled coil</keyword>
<evidence type="ECO:0000256" key="2">
    <source>
        <dbReference type="SAM" id="MobiDB-lite"/>
    </source>
</evidence>
<organism evidence="3">
    <name type="scientific">Panicum hallii</name>
    <dbReference type="NCBI Taxonomy" id="206008"/>
    <lineage>
        <taxon>Eukaryota</taxon>
        <taxon>Viridiplantae</taxon>
        <taxon>Streptophyta</taxon>
        <taxon>Embryophyta</taxon>
        <taxon>Tracheophyta</taxon>
        <taxon>Spermatophyta</taxon>
        <taxon>Magnoliopsida</taxon>
        <taxon>Liliopsida</taxon>
        <taxon>Poales</taxon>
        <taxon>Poaceae</taxon>
        <taxon>PACMAD clade</taxon>
        <taxon>Panicoideae</taxon>
        <taxon>Panicodae</taxon>
        <taxon>Paniceae</taxon>
        <taxon>Panicinae</taxon>
        <taxon>Panicum</taxon>
        <taxon>Panicum sect. Panicum</taxon>
    </lineage>
</organism>
<dbReference type="Proteomes" id="UP000243499">
    <property type="component" value="Chromosome 5"/>
</dbReference>
<evidence type="ECO:0000256" key="1">
    <source>
        <dbReference type="SAM" id="Coils"/>
    </source>
</evidence>
<feature type="region of interest" description="Disordered" evidence="2">
    <location>
        <begin position="338"/>
        <end position="362"/>
    </location>
</feature>
<evidence type="ECO:0000313" key="3">
    <source>
        <dbReference type="EMBL" id="PAN31173.1"/>
    </source>
</evidence>
<feature type="coiled-coil region" evidence="1">
    <location>
        <begin position="150"/>
        <end position="177"/>
    </location>
</feature>
<dbReference type="AlphaFoldDB" id="A0A2S3HW05"/>
<dbReference type="PANTHER" id="PTHR34451:SF18">
    <property type="entry name" value="OS01G0292300 PROTEIN"/>
    <property type="match status" value="1"/>
</dbReference>
<sequence length="380" mass="41104">MNSSSRTWPFGEPHGCDGDGCASNLDTWPLHHAYRRGERCRLCSSCILLSDRSVYCCCCFLLITSPSFHYDDDDPLMAPPGPTVTCQVCCSAVAHLACLYELYPAGYGVFVCPACSAAEEGRPFTYAPPCRQPLDARAARVLLLGARMALALLQREAAAARAEAERLAREAGEARRRAYRALREALGVDTQEAAWYFNADQPPVVPTQAPENNRPAAPEQCRETNIVDAPQPHEDHLAASEAGSQANMEDALLVQRYAMPPLAGLTIGTGCAMAVAMAPAESSHTPPWSSWSLPPFGAHEVTKTAAESSKSSRACPAPPRTLDLFSIREMAMAAAEAARASPPAPRTLQLFPADKPSASPKMQRTLQLFEDKIPDDEEEM</sequence>
<proteinExistence type="predicted"/>
<protein>
    <submittedName>
        <fullName evidence="3">Uncharacterized protein</fullName>
    </submittedName>
</protein>
<dbReference type="PANTHER" id="PTHR34451">
    <property type="entry name" value="PHD FINGER FAMILY PROTEIN"/>
    <property type="match status" value="1"/>
</dbReference>
<accession>A0A2S3HW05</accession>
<name>A0A2S3HW05_9POAL</name>
<dbReference type="EMBL" id="CM008050">
    <property type="protein sequence ID" value="PAN31173.1"/>
    <property type="molecule type" value="Genomic_DNA"/>
</dbReference>